<comment type="caution">
    <text evidence="1">The sequence shown here is derived from an EMBL/GenBank/DDBJ whole genome shotgun (WGS) entry which is preliminary data.</text>
</comment>
<organism evidence="1 2">
    <name type="scientific">Polarella glacialis</name>
    <name type="common">Dinoflagellate</name>
    <dbReference type="NCBI Taxonomy" id="89957"/>
    <lineage>
        <taxon>Eukaryota</taxon>
        <taxon>Sar</taxon>
        <taxon>Alveolata</taxon>
        <taxon>Dinophyceae</taxon>
        <taxon>Suessiales</taxon>
        <taxon>Suessiaceae</taxon>
        <taxon>Polarella</taxon>
    </lineage>
</organism>
<sequence>GSIWRNSTIQSACDTAPPAVSYARLQGQDQLMKHFSLSAVMHDNDARKRPLFCEKEELRQKQQAALKAKNAMTTDAEPRYISVPDSKELPDSPFLSDSLAFLNVQNVGA</sequence>
<name>A0A813H319_POLGL</name>
<keyword evidence="2" id="KW-1185">Reference proteome</keyword>
<evidence type="ECO:0000313" key="2">
    <source>
        <dbReference type="Proteomes" id="UP000654075"/>
    </source>
</evidence>
<dbReference type="AlphaFoldDB" id="A0A813H319"/>
<dbReference type="OrthoDB" id="417481at2759"/>
<protein>
    <submittedName>
        <fullName evidence="1">Uncharacterized protein</fullName>
    </submittedName>
</protein>
<feature type="non-terminal residue" evidence="1">
    <location>
        <position position="109"/>
    </location>
</feature>
<accession>A0A813H319</accession>
<dbReference type="Proteomes" id="UP000654075">
    <property type="component" value="Unassembled WGS sequence"/>
</dbReference>
<evidence type="ECO:0000313" key="1">
    <source>
        <dbReference type="EMBL" id="CAE8632040.1"/>
    </source>
</evidence>
<gene>
    <name evidence="1" type="ORF">PGLA1383_LOCUS48039</name>
</gene>
<reference evidence="1" key="1">
    <citation type="submission" date="2021-02" db="EMBL/GenBank/DDBJ databases">
        <authorList>
            <person name="Dougan E. K."/>
            <person name="Rhodes N."/>
            <person name="Thang M."/>
            <person name="Chan C."/>
        </authorList>
    </citation>
    <scope>NUCLEOTIDE SEQUENCE</scope>
</reference>
<proteinExistence type="predicted"/>
<dbReference type="EMBL" id="CAJNNV010030296">
    <property type="protein sequence ID" value="CAE8632040.1"/>
    <property type="molecule type" value="Genomic_DNA"/>
</dbReference>